<dbReference type="SUPFAM" id="SSF53822">
    <property type="entry name" value="Periplasmic binding protein-like I"/>
    <property type="match status" value="1"/>
</dbReference>
<name>A0A9W6D123_9MICO</name>
<dbReference type="CDD" id="cd06343">
    <property type="entry name" value="PBP1_ABC_ligand_binding-like"/>
    <property type="match status" value="1"/>
</dbReference>
<evidence type="ECO:0000259" key="4">
    <source>
        <dbReference type="Pfam" id="PF13458"/>
    </source>
</evidence>
<dbReference type="PANTHER" id="PTHR47235">
    <property type="entry name" value="BLR6548 PROTEIN"/>
    <property type="match status" value="1"/>
</dbReference>
<dbReference type="InterPro" id="IPR028082">
    <property type="entry name" value="Peripla_BP_I"/>
</dbReference>
<dbReference type="AlphaFoldDB" id="A0A9W6D123"/>
<evidence type="ECO:0000256" key="1">
    <source>
        <dbReference type="ARBA" id="ARBA00010062"/>
    </source>
</evidence>
<proteinExistence type="inferred from homology"/>
<keyword evidence="6" id="KW-1185">Reference proteome</keyword>
<accession>A0A9W6D123</accession>
<evidence type="ECO:0000256" key="2">
    <source>
        <dbReference type="ARBA" id="ARBA00022729"/>
    </source>
</evidence>
<keyword evidence="2 3" id="KW-0732">Signal</keyword>
<comment type="similarity">
    <text evidence="1">Belongs to the leucine-binding protein family.</text>
</comment>
<sequence>MTQHTTRWIAALGAAALAVPALAACSTPGDAAPGVTEESIVIGTHQPLTGPAAAGYASISAATQAYFDYVNDNGGINGRTIEYLVKDDGYNPAETQTVVRELVLEDEVFAIVGGLGTPTHSAVLDFLNDNEVPDLFVASGSLAWDQPEAYPMTFGVNTDYTREGKILGAYAAEEFPDGTYCYLGQDDDFGEDFSAGVLQTLGADFAESQVYTVSNQDVSAQVVAMQSAGCDVAFLASIPGFTALTIGTAAQLGWFPQYITANPGADYPTLAEYLGESAPLLLEGFISSNYLGAAGDDSDEWVQLFRDINDEYGDPDVFNGNTVYGMAIGYLTAEALAKAGDNPTRESLLEVVASGELVGSGVVPLAFGADSHSGYAGAQITQVVSGAQVPIDGSPFVTDSGDGPVEVYEGGSAPIENDGIPVG</sequence>
<feature type="domain" description="Leucine-binding protein" evidence="4">
    <location>
        <begin position="40"/>
        <end position="386"/>
    </location>
</feature>
<dbReference type="RefSeq" id="WP_281884117.1">
    <property type="nucleotide sequence ID" value="NZ_BSDP01000001.1"/>
</dbReference>
<dbReference type="Proteomes" id="UP001144396">
    <property type="component" value="Unassembled WGS sequence"/>
</dbReference>
<organism evidence="5 6">
    <name type="scientific">Agromyces rhizosphaerae</name>
    <dbReference type="NCBI Taxonomy" id="88374"/>
    <lineage>
        <taxon>Bacteria</taxon>
        <taxon>Bacillati</taxon>
        <taxon>Actinomycetota</taxon>
        <taxon>Actinomycetes</taxon>
        <taxon>Micrococcales</taxon>
        <taxon>Microbacteriaceae</taxon>
        <taxon>Agromyces</taxon>
    </lineage>
</organism>
<protein>
    <submittedName>
        <fullName evidence="5">ABC transporter substrate-binding protein</fullName>
    </submittedName>
</protein>
<dbReference type="InterPro" id="IPR028081">
    <property type="entry name" value="Leu-bd"/>
</dbReference>
<gene>
    <name evidence="5" type="primary">livK</name>
    <name evidence="5" type="ORF">ARHIZOSPH14_17600</name>
</gene>
<evidence type="ECO:0000313" key="5">
    <source>
        <dbReference type="EMBL" id="GLI27518.1"/>
    </source>
</evidence>
<dbReference type="PROSITE" id="PS51257">
    <property type="entry name" value="PROKAR_LIPOPROTEIN"/>
    <property type="match status" value="1"/>
</dbReference>
<dbReference type="Gene3D" id="3.40.50.2300">
    <property type="match status" value="2"/>
</dbReference>
<feature type="chain" id="PRO_5040933881" evidence="3">
    <location>
        <begin position="24"/>
        <end position="423"/>
    </location>
</feature>
<dbReference type="EMBL" id="BSDP01000001">
    <property type="protein sequence ID" value="GLI27518.1"/>
    <property type="molecule type" value="Genomic_DNA"/>
</dbReference>
<dbReference type="PANTHER" id="PTHR47235:SF1">
    <property type="entry name" value="BLR6548 PROTEIN"/>
    <property type="match status" value="1"/>
</dbReference>
<comment type="caution">
    <text evidence="5">The sequence shown here is derived from an EMBL/GenBank/DDBJ whole genome shotgun (WGS) entry which is preliminary data.</text>
</comment>
<reference evidence="5" key="1">
    <citation type="submission" date="2022-12" db="EMBL/GenBank/DDBJ databases">
        <title>Reference genome sequencing for broad-spectrum identification of bacterial and archaeal isolates by mass spectrometry.</title>
        <authorList>
            <person name="Sekiguchi Y."/>
            <person name="Tourlousse D.M."/>
        </authorList>
    </citation>
    <scope>NUCLEOTIDE SEQUENCE</scope>
    <source>
        <strain evidence="5">14</strain>
    </source>
</reference>
<evidence type="ECO:0000256" key="3">
    <source>
        <dbReference type="SAM" id="SignalP"/>
    </source>
</evidence>
<evidence type="ECO:0000313" key="6">
    <source>
        <dbReference type="Proteomes" id="UP001144396"/>
    </source>
</evidence>
<dbReference type="Pfam" id="PF13458">
    <property type="entry name" value="Peripla_BP_6"/>
    <property type="match status" value="1"/>
</dbReference>
<feature type="signal peptide" evidence="3">
    <location>
        <begin position="1"/>
        <end position="23"/>
    </location>
</feature>